<dbReference type="Proteomes" id="UP000669179">
    <property type="component" value="Unassembled WGS sequence"/>
</dbReference>
<organism evidence="1 2">
    <name type="scientific">Actinomadura barringtoniae</name>
    <dbReference type="NCBI Taxonomy" id="1427535"/>
    <lineage>
        <taxon>Bacteria</taxon>
        <taxon>Bacillati</taxon>
        <taxon>Actinomycetota</taxon>
        <taxon>Actinomycetes</taxon>
        <taxon>Streptosporangiales</taxon>
        <taxon>Thermomonosporaceae</taxon>
        <taxon>Actinomadura</taxon>
    </lineage>
</organism>
<comment type="caution">
    <text evidence="1">The sequence shown here is derived from an EMBL/GenBank/DDBJ whole genome shotgun (WGS) entry which is preliminary data.</text>
</comment>
<accession>A0A939PL59</accession>
<keyword evidence="2" id="KW-1185">Reference proteome</keyword>
<evidence type="ECO:0000313" key="1">
    <source>
        <dbReference type="EMBL" id="MBO2454811.1"/>
    </source>
</evidence>
<dbReference type="RefSeq" id="WP_208263038.1">
    <property type="nucleotide sequence ID" value="NZ_JAGEOJ010000029.1"/>
</dbReference>
<evidence type="ECO:0000313" key="2">
    <source>
        <dbReference type="Proteomes" id="UP000669179"/>
    </source>
</evidence>
<dbReference type="AlphaFoldDB" id="A0A939PL59"/>
<proteinExistence type="predicted"/>
<name>A0A939PL59_9ACTN</name>
<gene>
    <name evidence="1" type="ORF">J4573_47525</name>
</gene>
<reference evidence="1" key="1">
    <citation type="submission" date="2021-03" db="EMBL/GenBank/DDBJ databases">
        <authorList>
            <person name="Kanchanasin P."/>
            <person name="Saeng-In P."/>
            <person name="Phongsopitanun W."/>
            <person name="Yuki M."/>
            <person name="Kudo T."/>
            <person name="Ohkuma M."/>
            <person name="Tanasupawat S."/>
        </authorList>
    </citation>
    <scope>NUCLEOTIDE SEQUENCE</scope>
    <source>
        <strain evidence="1">GKU 128</strain>
    </source>
</reference>
<protein>
    <submittedName>
        <fullName evidence="1">Uncharacterized protein</fullName>
    </submittedName>
</protein>
<dbReference type="EMBL" id="JAGEOJ010000029">
    <property type="protein sequence ID" value="MBO2454811.1"/>
    <property type="molecule type" value="Genomic_DNA"/>
</dbReference>
<sequence>MNDVVSAARNNAEWCAAMATSHGLASHFGTQAWTAPARTPLFYPDAVTLVPNADITALLTQIDTTTPGASIKDSFADLDLTPAGFHILFEAQWIHRPPTAPESDLPWAVADTPASLHDWALAWDDGAGNAALFRPALLKDPATFVLAGRSPNGDIVAGAIATHTAHGVGISNVFGDAWPFILNAAHHLFPAQPLLGYEQGDDLTTALQHGFATTGPLRVWLHT</sequence>